<reference evidence="1 2" key="1">
    <citation type="journal article" date="2022" name="bioRxiv">
        <title>Genomics of Preaxostyla Flagellates Illuminates Evolutionary Transitions and the Path Towards Mitochondrial Loss.</title>
        <authorList>
            <person name="Novak L.V.F."/>
            <person name="Treitli S.C."/>
            <person name="Pyrih J."/>
            <person name="Halakuc P."/>
            <person name="Pipaliya S.V."/>
            <person name="Vacek V."/>
            <person name="Brzon O."/>
            <person name="Soukal P."/>
            <person name="Eme L."/>
            <person name="Dacks J.B."/>
            <person name="Karnkowska A."/>
            <person name="Elias M."/>
            <person name="Hampl V."/>
        </authorList>
    </citation>
    <scope>NUCLEOTIDE SEQUENCE [LARGE SCALE GENOMIC DNA]</scope>
    <source>
        <strain evidence="1">NAU3</strain>
        <tissue evidence="1">Gut</tissue>
    </source>
</reference>
<gene>
    <name evidence="1" type="ORF">BLNAU_4981</name>
</gene>
<protein>
    <submittedName>
        <fullName evidence="1">Uncharacterized protein</fullName>
    </submittedName>
</protein>
<organism evidence="1 2">
    <name type="scientific">Blattamonas nauphoetae</name>
    <dbReference type="NCBI Taxonomy" id="2049346"/>
    <lineage>
        <taxon>Eukaryota</taxon>
        <taxon>Metamonada</taxon>
        <taxon>Preaxostyla</taxon>
        <taxon>Oxymonadida</taxon>
        <taxon>Blattamonas</taxon>
    </lineage>
</organism>
<dbReference type="Proteomes" id="UP001281761">
    <property type="component" value="Unassembled WGS sequence"/>
</dbReference>
<proteinExistence type="predicted"/>
<comment type="caution">
    <text evidence="1">The sequence shown here is derived from an EMBL/GenBank/DDBJ whole genome shotgun (WGS) entry which is preliminary data.</text>
</comment>
<keyword evidence="2" id="KW-1185">Reference proteome</keyword>
<name>A0ABQ9Y8T0_9EUKA</name>
<evidence type="ECO:0000313" key="2">
    <source>
        <dbReference type="Proteomes" id="UP001281761"/>
    </source>
</evidence>
<evidence type="ECO:0000313" key="1">
    <source>
        <dbReference type="EMBL" id="KAK2960098.1"/>
    </source>
</evidence>
<accession>A0ABQ9Y8T0</accession>
<dbReference type="EMBL" id="JARBJD010000025">
    <property type="protein sequence ID" value="KAK2960098.1"/>
    <property type="molecule type" value="Genomic_DNA"/>
</dbReference>
<sequence length="60" mass="6981">MTRRSCLSRMIPTRFCGLSSDVGGALIAETLRIYLYKLRCAPHFRDLIATQDWFYDRHAS</sequence>